<dbReference type="InterPro" id="IPR028087">
    <property type="entry name" value="Tad_N"/>
</dbReference>
<evidence type="ECO:0000313" key="3">
    <source>
        <dbReference type="EMBL" id="QDZ08650.1"/>
    </source>
</evidence>
<dbReference type="Pfam" id="PF13400">
    <property type="entry name" value="Tad"/>
    <property type="match status" value="1"/>
</dbReference>
<dbReference type="RefSeq" id="WP_146573391.1">
    <property type="nucleotide sequence ID" value="NZ_CP042306.1"/>
</dbReference>
<dbReference type="EMBL" id="CP042306">
    <property type="protein sequence ID" value="QDZ08650.1"/>
    <property type="molecule type" value="Genomic_DNA"/>
</dbReference>
<dbReference type="Proteomes" id="UP000315673">
    <property type="component" value="Chromosome"/>
</dbReference>
<keyword evidence="1" id="KW-0472">Membrane</keyword>
<protein>
    <recommendedName>
        <fullName evidence="2">Putative Flp pilus-assembly TadG-like N-terminal domain-containing protein</fullName>
    </recommendedName>
</protein>
<organism evidence="3 4">
    <name type="scientific">Sphingomonas panacisoli</name>
    <dbReference type="NCBI Taxonomy" id="1813879"/>
    <lineage>
        <taxon>Bacteria</taxon>
        <taxon>Pseudomonadati</taxon>
        <taxon>Pseudomonadota</taxon>
        <taxon>Alphaproteobacteria</taxon>
        <taxon>Sphingomonadales</taxon>
        <taxon>Sphingomonadaceae</taxon>
        <taxon>Sphingomonas</taxon>
    </lineage>
</organism>
<reference evidence="3 4" key="1">
    <citation type="submission" date="2019-07" db="EMBL/GenBank/DDBJ databases">
        <title>Full genome sequence of Sphingomonas sp. 4R-6-7(HKS19).</title>
        <authorList>
            <person name="Im W.-T."/>
        </authorList>
    </citation>
    <scope>NUCLEOTIDE SEQUENCE [LARGE SCALE GENOMIC DNA]</scope>
    <source>
        <strain evidence="3 4">HKS19</strain>
    </source>
</reference>
<evidence type="ECO:0000256" key="1">
    <source>
        <dbReference type="SAM" id="Phobius"/>
    </source>
</evidence>
<keyword evidence="1" id="KW-0812">Transmembrane</keyword>
<proteinExistence type="predicted"/>
<accession>A0A5B8LNJ7</accession>
<dbReference type="KEGG" id="spai:FPZ24_15225"/>
<dbReference type="OrthoDB" id="8014659at2"/>
<evidence type="ECO:0000313" key="4">
    <source>
        <dbReference type="Proteomes" id="UP000315673"/>
    </source>
</evidence>
<feature type="transmembrane region" description="Helical" evidence="1">
    <location>
        <begin position="15"/>
        <end position="37"/>
    </location>
</feature>
<keyword evidence="4" id="KW-1185">Reference proteome</keyword>
<keyword evidence="1" id="KW-1133">Transmembrane helix</keyword>
<sequence>MRRVAHLWQSDDGSVAPVIAIALFALIGAAGVGFDYARLAGLDTELQDAADHAALSAATQLDGLTNARSRATAAAQGLVTNLALFGNSGATAVNRNVTVATAGVVFYQDKAKTTLATTDANAKFVQVTVDTKKAYYALTPVVGALSSGDLSGRAFAGVGTAICKVPPVMFCNPQETSANLLFNATALIGVGLNLVSVGNGNGGWAPGNFGYLNTGGGSNGAGGLREALGWLNPPGDCQQVTGVSTKPGANTSVTDALNTRFDIYDQGQSCPSGGTCPPSANTVKDLIRKTNGNNSCTLGSQGWQESSNPYLPATATALTNAQMPSAMGYPRDMCHAVSANGSCSGGRVGDGSWDRNAYFYVNYGSAYDWRAAMTAAGYNPNTVTRYQVYKWELANPSRISTPRAVGSMNSYGTPVCWSGTPATGITPGGSNVDRRRISAAVVNCTASGVNGNSTNVPVVKWVELFLVEPSVNRTRTNQGDIYAEIIGETTAGGAGATAGQVVRKDVPYLIE</sequence>
<gene>
    <name evidence="3" type="ORF">FPZ24_15225</name>
</gene>
<dbReference type="AlphaFoldDB" id="A0A5B8LNJ7"/>
<feature type="domain" description="Putative Flp pilus-assembly TadG-like N-terminal" evidence="2">
    <location>
        <begin position="13"/>
        <end position="59"/>
    </location>
</feature>
<name>A0A5B8LNJ7_9SPHN</name>
<evidence type="ECO:0000259" key="2">
    <source>
        <dbReference type="Pfam" id="PF13400"/>
    </source>
</evidence>